<sequence length="157" mass="18352">MKYFYFIFIFILFLSGCESSVNIHKEWYGVKYYRIEFHDREIRHLPPEARLVKGQKNIAIGVLNGNGDTGPFVVSGYVTGDDYTIEPMWHFYDYAQSFMTLSHDGKIKPFVAYKITNRCQPDDIYTGISDKHGRTILFSTEKPCDLDVEILHENYNE</sequence>
<evidence type="ECO:0000313" key="2">
    <source>
        <dbReference type="Proteomes" id="UP000487258"/>
    </source>
</evidence>
<evidence type="ECO:0000313" key="1">
    <source>
        <dbReference type="EMBL" id="MWL44106.1"/>
    </source>
</evidence>
<dbReference type="AlphaFoldDB" id="A0A6L6ZKU6"/>
<protein>
    <recommendedName>
        <fullName evidence="3">Lipoprotein</fullName>
    </recommendedName>
</protein>
<gene>
    <name evidence="1" type="ORF">GQM04_00830</name>
</gene>
<accession>A0A6L6ZKU6</accession>
<organism evidence="1 2">
    <name type="scientific">Escherichia coli</name>
    <dbReference type="NCBI Taxonomy" id="562"/>
    <lineage>
        <taxon>Bacteria</taxon>
        <taxon>Pseudomonadati</taxon>
        <taxon>Pseudomonadota</taxon>
        <taxon>Gammaproteobacteria</taxon>
        <taxon>Enterobacterales</taxon>
        <taxon>Enterobacteriaceae</taxon>
        <taxon>Escherichia</taxon>
    </lineage>
</organism>
<comment type="caution">
    <text evidence="1">The sequence shown here is derived from an EMBL/GenBank/DDBJ whole genome shotgun (WGS) entry which is preliminary data.</text>
</comment>
<dbReference type="EMBL" id="WTMY01000003">
    <property type="protein sequence ID" value="MWL44106.1"/>
    <property type="molecule type" value="Genomic_DNA"/>
</dbReference>
<name>A0A6L6ZKU6_ECOLX</name>
<reference evidence="1 2" key="1">
    <citation type="submission" date="2019-12" db="EMBL/GenBank/DDBJ databases">
        <title>Enteriobacteria Tanzani isolates_10432.</title>
        <authorList>
            <person name="Subbiah M."/>
            <person name="Call D."/>
        </authorList>
    </citation>
    <scope>NUCLEOTIDE SEQUENCE [LARGE SCALE GENOMIC DNA]</scope>
    <source>
        <strain evidence="1 2">10432wF6</strain>
    </source>
</reference>
<dbReference type="RefSeq" id="WP_160445338.1">
    <property type="nucleotide sequence ID" value="NZ_WTMY01000003.1"/>
</dbReference>
<dbReference type="Proteomes" id="UP000487258">
    <property type="component" value="Unassembled WGS sequence"/>
</dbReference>
<evidence type="ECO:0008006" key="3">
    <source>
        <dbReference type="Google" id="ProtNLM"/>
    </source>
</evidence>
<dbReference type="PROSITE" id="PS51257">
    <property type="entry name" value="PROKAR_LIPOPROTEIN"/>
    <property type="match status" value="1"/>
</dbReference>
<proteinExistence type="predicted"/>